<feature type="non-terminal residue" evidence="2">
    <location>
        <position position="1"/>
    </location>
</feature>
<evidence type="ECO:0000259" key="1">
    <source>
        <dbReference type="Pfam" id="PF03050"/>
    </source>
</evidence>
<feature type="non-terminal residue" evidence="2">
    <location>
        <position position="67"/>
    </location>
</feature>
<dbReference type="PANTHER" id="PTHR33678:SF1">
    <property type="entry name" value="BLL1576 PROTEIN"/>
    <property type="match status" value="1"/>
</dbReference>
<dbReference type="Pfam" id="PF03050">
    <property type="entry name" value="DDE_Tnp_IS66"/>
    <property type="match status" value="1"/>
</dbReference>
<feature type="domain" description="Transposase IS66 central" evidence="1">
    <location>
        <begin position="2"/>
        <end position="67"/>
    </location>
</feature>
<dbReference type="EMBL" id="JANFYT010000240">
    <property type="protein sequence ID" value="MCQ4815864.1"/>
    <property type="molecule type" value="Genomic_DNA"/>
</dbReference>
<dbReference type="RefSeq" id="WP_256182565.1">
    <property type="nucleotide sequence ID" value="NZ_JANFYT010000240.1"/>
</dbReference>
<reference evidence="2 3" key="1">
    <citation type="submission" date="2022-06" db="EMBL/GenBank/DDBJ databases">
        <title>Isolation of gut microbiota from human fecal samples.</title>
        <authorList>
            <person name="Pamer E.G."/>
            <person name="Barat B."/>
            <person name="Waligurski E."/>
            <person name="Medina S."/>
            <person name="Paddock L."/>
            <person name="Mostad J."/>
        </authorList>
    </citation>
    <scope>NUCLEOTIDE SEQUENCE [LARGE SCALE GENOMIC DNA]</scope>
    <source>
        <strain evidence="2 3">DFI.9.90</strain>
    </source>
</reference>
<dbReference type="AlphaFoldDB" id="A0AAW5KCV9"/>
<dbReference type="PANTHER" id="PTHR33678">
    <property type="entry name" value="BLL1576 PROTEIN"/>
    <property type="match status" value="1"/>
</dbReference>
<protein>
    <submittedName>
        <fullName evidence="2">IS66 family transposase</fullName>
    </submittedName>
</protein>
<dbReference type="Proteomes" id="UP001205919">
    <property type="component" value="Unassembled WGS sequence"/>
</dbReference>
<accession>A0AAW5KCV9</accession>
<proteinExistence type="predicted"/>
<name>A0AAW5KCV9_9BACT</name>
<organism evidence="2 3">
    <name type="scientific">Cloacibacillus evryensis</name>
    <dbReference type="NCBI Taxonomy" id="508460"/>
    <lineage>
        <taxon>Bacteria</taxon>
        <taxon>Thermotogati</taxon>
        <taxon>Synergistota</taxon>
        <taxon>Synergistia</taxon>
        <taxon>Synergistales</taxon>
        <taxon>Synergistaceae</taxon>
        <taxon>Cloacibacillus</taxon>
    </lineage>
</organism>
<dbReference type="InterPro" id="IPR004291">
    <property type="entry name" value="Transposase_IS66_central"/>
</dbReference>
<sequence>TNSYMWLYRTGKEASVPIVLFEYQETRSSVHPKKFLSGFKGCLHTDGYSSYGKLDSAIRRCGCWAHA</sequence>
<dbReference type="InterPro" id="IPR052344">
    <property type="entry name" value="Transposase-related"/>
</dbReference>
<gene>
    <name evidence="2" type="ORF">NE630_15665</name>
</gene>
<comment type="caution">
    <text evidence="2">The sequence shown here is derived from an EMBL/GenBank/DDBJ whole genome shotgun (WGS) entry which is preliminary data.</text>
</comment>
<keyword evidence="3" id="KW-1185">Reference proteome</keyword>
<evidence type="ECO:0000313" key="3">
    <source>
        <dbReference type="Proteomes" id="UP001205919"/>
    </source>
</evidence>
<evidence type="ECO:0000313" key="2">
    <source>
        <dbReference type="EMBL" id="MCQ4815864.1"/>
    </source>
</evidence>